<keyword evidence="9" id="KW-1185">Reference proteome</keyword>
<proteinExistence type="inferred from homology"/>
<dbReference type="InterPro" id="IPR001907">
    <property type="entry name" value="ClpP"/>
</dbReference>
<dbReference type="Proteomes" id="UP000256862">
    <property type="component" value="Chromosome CO2235"/>
</dbReference>
<evidence type="ECO:0000256" key="3">
    <source>
        <dbReference type="ARBA" id="ARBA00022670"/>
    </source>
</evidence>
<dbReference type="GO" id="GO:0004176">
    <property type="term" value="F:ATP-dependent peptidase activity"/>
    <property type="evidence" value="ECO:0007669"/>
    <property type="project" value="InterPro"/>
</dbReference>
<name>A0A375GAS4_9BURK</name>
<dbReference type="GeneID" id="303491517"/>
<accession>A0A375GAS4</accession>
<evidence type="ECO:0000313" key="9">
    <source>
        <dbReference type="Proteomes" id="UP000623307"/>
    </source>
</evidence>
<evidence type="ECO:0000256" key="4">
    <source>
        <dbReference type="ARBA" id="ARBA00022801"/>
    </source>
</evidence>
<dbReference type="PRINTS" id="PR00127">
    <property type="entry name" value="CLPPROTEASEP"/>
</dbReference>
<evidence type="ECO:0000313" key="7">
    <source>
        <dbReference type="EMBL" id="QRQ95417.1"/>
    </source>
</evidence>
<reference evidence="8" key="1">
    <citation type="submission" date="2018-01" db="EMBL/GenBank/DDBJ databases">
        <authorList>
            <person name="Clerissi C."/>
        </authorList>
    </citation>
    <scope>NUCLEOTIDE SEQUENCE</scope>
    <source>
        <strain evidence="8">Cupriavidus oxalaticus LMG 2235</strain>
    </source>
</reference>
<evidence type="ECO:0000256" key="5">
    <source>
        <dbReference type="ARBA" id="ARBA00022825"/>
    </source>
</evidence>
<dbReference type="InterPro" id="IPR029045">
    <property type="entry name" value="ClpP/crotonase-like_dom_sf"/>
</dbReference>
<evidence type="ECO:0000313" key="8">
    <source>
        <dbReference type="EMBL" id="SPC17388.1"/>
    </source>
</evidence>
<dbReference type="InterPro" id="IPR023562">
    <property type="entry name" value="ClpP/TepA"/>
</dbReference>
<dbReference type="GO" id="GO:0004252">
    <property type="term" value="F:serine-type endopeptidase activity"/>
    <property type="evidence" value="ECO:0007669"/>
    <property type="project" value="InterPro"/>
</dbReference>
<gene>
    <name evidence="8" type="ORF">CO2235_90262</name>
    <name evidence="7" type="ORF">JTE92_18355</name>
</gene>
<dbReference type="GO" id="GO:0009368">
    <property type="term" value="C:endopeptidase Clp complex"/>
    <property type="evidence" value="ECO:0007669"/>
    <property type="project" value="TreeGrafter"/>
</dbReference>
<evidence type="ECO:0000256" key="6">
    <source>
        <dbReference type="RuleBase" id="RU003567"/>
    </source>
</evidence>
<comment type="similarity">
    <text evidence="1 6">Belongs to the peptidase S14 family.</text>
</comment>
<evidence type="ECO:0000256" key="2">
    <source>
        <dbReference type="ARBA" id="ARBA00022490"/>
    </source>
</evidence>
<evidence type="ECO:0000256" key="1">
    <source>
        <dbReference type="ARBA" id="ARBA00007039"/>
    </source>
</evidence>
<reference evidence="7 9" key="2">
    <citation type="submission" date="2021-02" db="EMBL/GenBank/DDBJ databases">
        <title>Complete Genome Sequence of Cupriavidus oxalaticus Strain Ox1, a Soil Oxalate-Degrading Species.</title>
        <authorList>
            <person name="Palmieri F."/>
            <person name="Udriet P."/>
            <person name="Deuasquier M."/>
            <person name="Beaudoing E."/>
            <person name="Johnson S.L."/>
            <person name="Davenport K.W."/>
            <person name="Chain P.S."/>
            <person name="Bindschedler S."/>
            <person name="Junier P."/>
        </authorList>
    </citation>
    <scope>NUCLEOTIDE SEQUENCE [LARGE SCALE GENOMIC DNA]</scope>
    <source>
        <strain evidence="7 9">Ox1</strain>
    </source>
</reference>
<sequence>MKNWYSITAKANTPEEADISIFDEIGFWGVTAKDFIADLSKITAKKINLSINSPGGSVFDALAIFNALRNSGKEIHVRVLGIAASAASYIMLAGDKIVMPENTFVMVHNPLAGMYGNAEEFREFADVLDKVGASLRATYVKRTGKSEEEIDALLSKDTYLTAAEAVEIGLADEMEPAMNVTASYETDRLPENVKAAFTAAQTPAAKTDPAPEPKQAAQEANATFADQVTALAEQAGLAEFATVWALDQSLGAVEAVTAAINDAREIKALCAVAKKPDAAAQFIKARTSTADVRAKLCSMLAEADEQQHIDTAPKGNSTATNPAQPVAVKTADIWAARRSR</sequence>
<dbReference type="Pfam" id="PF00574">
    <property type="entry name" value="CLP_protease"/>
    <property type="match status" value="1"/>
</dbReference>
<dbReference type="AlphaFoldDB" id="A0A375GAS4"/>
<dbReference type="GO" id="GO:0006515">
    <property type="term" value="P:protein quality control for misfolded or incompletely synthesized proteins"/>
    <property type="evidence" value="ECO:0007669"/>
    <property type="project" value="TreeGrafter"/>
</dbReference>
<dbReference type="NCBIfam" id="NF045542">
    <property type="entry name" value="Clp_rel_HeadMat"/>
    <property type="match status" value="1"/>
</dbReference>
<organism evidence="8">
    <name type="scientific">Cupriavidus oxalaticus</name>
    <dbReference type="NCBI Taxonomy" id="96344"/>
    <lineage>
        <taxon>Bacteria</taxon>
        <taxon>Pseudomonadati</taxon>
        <taxon>Pseudomonadota</taxon>
        <taxon>Betaproteobacteria</taxon>
        <taxon>Burkholderiales</taxon>
        <taxon>Burkholderiaceae</taxon>
        <taxon>Cupriavidus</taxon>
    </lineage>
</organism>
<dbReference type="GO" id="GO:0051117">
    <property type="term" value="F:ATPase binding"/>
    <property type="evidence" value="ECO:0007669"/>
    <property type="project" value="TreeGrafter"/>
</dbReference>
<dbReference type="EMBL" id="CP069812">
    <property type="protein sequence ID" value="QRQ95417.1"/>
    <property type="molecule type" value="Genomic_DNA"/>
</dbReference>
<keyword evidence="5" id="KW-0720">Serine protease</keyword>
<dbReference type="SUPFAM" id="SSF52096">
    <property type="entry name" value="ClpP/crotonase"/>
    <property type="match status" value="1"/>
</dbReference>
<dbReference type="Gene3D" id="3.90.226.10">
    <property type="entry name" value="2-enoyl-CoA Hydratase, Chain A, domain 1"/>
    <property type="match status" value="1"/>
</dbReference>
<keyword evidence="4" id="KW-0378">Hydrolase</keyword>
<keyword evidence="3 8" id="KW-0645">Protease</keyword>
<dbReference type="CDD" id="cd07016">
    <property type="entry name" value="S14_ClpP_1"/>
    <property type="match status" value="1"/>
</dbReference>
<dbReference type="PANTHER" id="PTHR10381:SF70">
    <property type="entry name" value="ATP-DEPENDENT CLP PROTEASE PROTEOLYTIC SUBUNIT"/>
    <property type="match status" value="1"/>
</dbReference>
<dbReference type="PANTHER" id="PTHR10381">
    <property type="entry name" value="ATP-DEPENDENT CLP PROTEASE PROTEOLYTIC SUBUNIT"/>
    <property type="match status" value="1"/>
</dbReference>
<dbReference type="Proteomes" id="UP000623307">
    <property type="component" value="Chromosome 2"/>
</dbReference>
<keyword evidence="2" id="KW-0963">Cytoplasm</keyword>
<dbReference type="EMBL" id="OGUS01000131">
    <property type="protein sequence ID" value="SPC17388.1"/>
    <property type="molecule type" value="Genomic_DNA"/>
</dbReference>
<protein>
    <recommendedName>
        <fullName evidence="6">ATP-dependent Clp protease proteolytic subunit</fullName>
    </recommendedName>
</protein>
<dbReference type="RefSeq" id="WP_063238563.1">
    <property type="nucleotide sequence ID" value="NZ_CP069810.1"/>
</dbReference>